<reference evidence="2 3" key="1">
    <citation type="submission" date="2019-03" db="EMBL/GenBank/DDBJ databases">
        <title>First draft genome of Liparis tanakae, snailfish: a comprehensive survey of snailfish specific genes.</title>
        <authorList>
            <person name="Kim W."/>
            <person name="Song I."/>
            <person name="Jeong J.-H."/>
            <person name="Kim D."/>
            <person name="Kim S."/>
            <person name="Ryu S."/>
            <person name="Song J.Y."/>
            <person name="Lee S.K."/>
        </authorList>
    </citation>
    <scope>NUCLEOTIDE SEQUENCE [LARGE SCALE GENOMIC DNA]</scope>
    <source>
        <tissue evidence="2">Muscle</tissue>
    </source>
</reference>
<feature type="compositionally biased region" description="Polar residues" evidence="1">
    <location>
        <begin position="13"/>
        <end position="22"/>
    </location>
</feature>
<dbReference type="Proteomes" id="UP000314294">
    <property type="component" value="Unassembled WGS sequence"/>
</dbReference>
<dbReference type="AlphaFoldDB" id="A0A4Z2HNZ1"/>
<accession>A0A4Z2HNZ1</accession>
<feature type="region of interest" description="Disordered" evidence="1">
    <location>
        <begin position="1"/>
        <end position="24"/>
    </location>
</feature>
<name>A0A4Z2HNZ1_9TELE</name>
<organism evidence="2 3">
    <name type="scientific">Liparis tanakae</name>
    <name type="common">Tanaka's snailfish</name>
    <dbReference type="NCBI Taxonomy" id="230148"/>
    <lineage>
        <taxon>Eukaryota</taxon>
        <taxon>Metazoa</taxon>
        <taxon>Chordata</taxon>
        <taxon>Craniata</taxon>
        <taxon>Vertebrata</taxon>
        <taxon>Euteleostomi</taxon>
        <taxon>Actinopterygii</taxon>
        <taxon>Neopterygii</taxon>
        <taxon>Teleostei</taxon>
        <taxon>Neoteleostei</taxon>
        <taxon>Acanthomorphata</taxon>
        <taxon>Eupercaria</taxon>
        <taxon>Perciformes</taxon>
        <taxon>Cottioidei</taxon>
        <taxon>Cottales</taxon>
        <taxon>Liparidae</taxon>
        <taxon>Liparis</taxon>
    </lineage>
</organism>
<dbReference type="EMBL" id="SRLO01000202">
    <property type="protein sequence ID" value="TNN67576.1"/>
    <property type="molecule type" value="Genomic_DNA"/>
</dbReference>
<evidence type="ECO:0000256" key="1">
    <source>
        <dbReference type="SAM" id="MobiDB-lite"/>
    </source>
</evidence>
<evidence type="ECO:0000313" key="2">
    <source>
        <dbReference type="EMBL" id="TNN67576.1"/>
    </source>
</evidence>
<evidence type="ECO:0000313" key="3">
    <source>
        <dbReference type="Proteomes" id="UP000314294"/>
    </source>
</evidence>
<comment type="caution">
    <text evidence="2">The sequence shown here is derived from an EMBL/GenBank/DDBJ whole genome shotgun (WGS) entry which is preliminary data.</text>
</comment>
<proteinExistence type="predicted"/>
<gene>
    <name evidence="2" type="ORF">EYF80_022249</name>
</gene>
<protein>
    <submittedName>
        <fullName evidence="2">Uncharacterized protein</fullName>
    </submittedName>
</protein>
<sequence>MAVFKKHEKQKSQDPQSLTSSPMDAGLWQCSRKANSLKPAPPSCHICQPVKYLISRMGSGEDAPGLCTGA</sequence>
<keyword evidence="3" id="KW-1185">Reference proteome</keyword>